<protein>
    <submittedName>
        <fullName evidence="1">Uncharacterized protein</fullName>
    </submittedName>
</protein>
<gene>
    <name evidence="1" type="ORF">C7374_103156</name>
</gene>
<proteinExistence type="predicted"/>
<evidence type="ECO:0000313" key="2">
    <source>
        <dbReference type="Proteomes" id="UP000249453"/>
    </source>
</evidence>
<evidence type="ECO:0000313" key="1">
    <source>
        <dbReference type="EMBL" id="RAK31019.1"/>
    </source>
</evidence>
<dbReference type="Proteomes" id="UP000249453">
    <property type="component" value="Unassembled WGS sequence"/>
</dbReference>
<reference evidence="1 2" key="1">
    <citation type="submission" date="2018-06" db="EMBL/GenBank/DDBJ databases">
        <title>Genomic Encyclopedia of Type Strains, Phase IV (KMG-IV): sequencing the most valuable type-strain genomes for metagenomic binning, comparative biology and taxonomic classification.</title>
        <authorList>
            <person name="Goeker M."/>
        </authorList>
    </citation>
    <scope>NUCLEOTIDE SEQUENCE [LARGE SCALE GENOMIC DNA]</scope>
    <source>
        <strain evidence="1 2">DSM 26720</strain>
    </source>
</reference>
<dbReference type="AlphaFoldDB" id="A0A364JWL5"/>
<organism evidence="1 2">
    <name type="scientific">Falsochrobactrum ovis</name>
    <dbReference type="NCBI Taxonomy" id="1293442"/>
    <lineage>
        <taxon>Bacteria</taxon>
        <taxon>Pseudomonadati</taxon>
        <taxon>Pseudomonadota</taxon>
        <taxon>Alphaproteobacteria</taxon>
        <taxon>Hyphomicrobiales</taxon>
        <taxon>Brucellaceae</taxon>
        <taxon>Falsochrobactrum</taxon>
    </lineage>
</organism>
<comment type="caution">
    <text evidence="1">The sequence shown here is derived from an EMBL/GenBank/DDBJ whole genome shotgun (WGS) entry which is preliminary data.</text>
</comment>
<sequence length="135" mass="14291">MDPDHPTRSFIISTTRQPVLRVGAFNAAMLMLEKQNMSAAIRAREISIQVLSATEHVFYGKRAVIPERAGRSLCLMLPLRGSVICGSFFGLINAVRGACAAPSNRAALTARANSAAIAKKVRPCTIIVATPAAAG</sequence>
<name>A0A364JWL5_9HYPH</name>
<dbReference type="EMBL" id="QLMK01000003">
    <property type="protein sequence ID" value="RAK31019.1"/>
    <property type="molecule type" value="Genomic_DNA"/>
</dbReference>
<accession>A0A364JWL5</accession>
<keyword evidence="2" id="KW-1185">Reference proteome</keyword>